<organism evidence="1 2">
    <name type="scientific">Agrobacterium larrymoorei</name>
    <dbReference type="NCBI Taxonomy" id="160699"/>
    <lineage>
        <taxon>Bacteria</taxon>
        <taxon>Pseudomonadati</taxon>
        <taxon>Pseudomonadota</taxon>
        <taxon>Alphaproteobacteria</taxon>
        <taxon>Hyphomicrobiales</taxon>
        <taxon>Rhizobiaceae</taxon>
        <taxon>Rhizobium/Agrobacterium group</taxon>
        <taxon>Agrobacterium</taxon>
    </lineage>
</organism>
<evidence type="ECO:0000313" key="2">
    <source>
        <dbReference type="Proteomes" id="UP001255601"/>
    </source>
</evidence>
<name>A0AAJ2BNJ4_9HYPH</name>
<evidence type="ECO:0000313" key="1">
    <source>
        <dbReference type="EMBL" id="MDR6102770.1"/>
    </source>
</evidence>
<comment type="caution">
    <text evidence="1">The sequence shown here is derived from an EMBL/GenBank/DDBJ whole genome shotgun (WGS) entry which is preliminary data.</text>
</comment>
<dbReference type="EMBL" id="JAVIZC010000003">
    <property type="protein sequence ID" value="MDR6102770.1"/>
    <property type="molecule type" value="Genomic_DNA"/>
</dbReference>
<reference evidence="1" key="1">
    <citation type="submission" date="2023-08" db="EMBL/GenBank/DDBJ databases">
        <title>Functional and genomic diversity of the sorghum phyllosphere microbiome.</title>
        <authorList>
            <person name="Shade A."/>
        </authorList>
    </citation>
    <scope>NUCLEOTIDE SEQUENCE</scope>
    <source>
        <strain evidence="1">SORGH_AS_0974</strain>
    </source>
</reference>
<sequence length="89" mass="9785">MTNAQKIPPAFSKGYTLCSPSGRLLPKTVRGTSKAAIAARFPVKKTRDASWAKAQAEGWSVKLVYVRVFIPVFKSTNPKTEEVCDVEDI</sequence>
<accession>A0AAJ2BNJ4</accession>
<dbReference type="RefSeq" id="WP_113488681.1">
    <property type="nucleotide sequence ID" value="NZ_JAVIZC010000003.1"/>
</dbReference>
<protein>
    <submittedName>
        <fullName evidence="1">Uncharacterized protein</fullName>
    </submittedName>
</protein>
<gene>
    <name evidence="1" type="ORF">QE369_002967</name>
</gene>
<proteinExistence type="predicted"/>
<dbReference type="Proteomes" id="UP001255601">
    <property type="component" value="Unassembled WGS sequence"/>
</dbReference>
<dbReference type="AlphaFoldDB" id="A0AAJ2BNJ4"/>